<evidence type="ECO:0000259" key="1">
    <source>
        <dbReference type="PROSITE" id="PS50851"/>
    </source>
</evidence>
<accession>A0A0F9M916</accession>
<protein>
    <recommendedName>
        <fullName evidence="1">CheW-like domain-containing protein</fullName>
    </recommendedName>
</protein>
<dbReference type="GO" id="GO:0007165">
    <property type="term" value="P:signal transduction"/>
    <property type="evidence" value="ECO:0007669"/>
    <property type="project" value="InterPro"/>
</dbReference>
<feature type="domain" description="CheW-like" evidence="1">
    <location>
        <begin position="18"/>
        <end position="173"/>
    </location>
</feature>
<evidence type="ECO:0000313" key="2">
    <source>
        <dbReference type="EMBL" id="KKN03945.1"/>
    </source>
</evidence>
<dbReference type="InterPro" id="IPR002545">
    <property type="entry name" value="CheW-lke_dom"/>
</dbReference>
<dbReference type="InterPro" id="IPR036061">
    <property type="entry name" value="CheW-like_dom_sf"/>
</dbReference>
<dbReference type="SUPFAM" id="SSF50341">
    <property type="entry name" value="CheW-like"/>
    <property type="match status" value="1"/>
</dbReference>
<organism evidence="2">
    <name type="scientific">marine sediment metagenome</name>
    <dbReference type="NCBI Taxonomy" id="412755"/>
    <lineage>
        <taxon>unclassified sequences</taxon>
        <taxon>metagenomes</taxon>
        <taxon>ecological metagenomes</taxon>
    </lineage>
</organism>
<dbReference type="AlphaFoldDB" id="A0A0F9M916"/>
<reference evidence="2" key="1">
    <citation type="journal article" date="2015" name="Nature">
        <title>Complex archaea that bridge the gap between prokaryotes and eukaryotes.</title>
        <authorList>
            <person name="Spang A."/>
            <person name="Saw J.H."/>
            <person name="Jorgensen S.L."/>
            <person name="Zaremba-Niedzwiedzka K."/>
            <person name="Martijn J."/>
            <person name="Lind A.E."/>
            <person name="van Eijk R."/>
            <person name="Schleper C."/>
            <person name="Guy L."/>
            <person name="Ettema T.J."/>
        </authorList>
    </citation>
    <scope>NUCLEOTIDE SEQUENCE</scope>
</reference>
<proteinExistence type="predicted"/>
<dbReference type="GO" id="GO:0006935">
    <property type="term" value="P:chemotaxis"/>
    <property type="evidence" value="ECO:0007669"/>
    <property type="project" value="InterPro"/>
</dbReference>
<dbReference type="PROSITE" id="PS50851">
    <property type="entry name" value="CHEW"/>
    <property type="match status" value="1"/>
</dbReference>
<dbReference type="EMBL" id="LAZR01004978">
    <property type="protein sequence ID" value="KKN03945.1"/>
    <property type="molecule type" value="Genomic_DNA"/>
</dbReference>
<sequence length="289" mass="32761">MALNHEANTNNSGQIDQRRQIFTFFVEDMMFGLNVENVLMLSQEVSDIQRLPVEERGFCGVTKFQGSIVPVLDFAHRIGIPSGMESKSALLGILTERENEHIEWLNALENTIKTGAAFTKAMTANECSFGQWQRTFETRDETLKELLESFAEPHENLHALAVDLIKLRDVDKQDEALEQLAQARLTTLRRISALFKRTRDQIQSGMRQVLLFITTDGKTPRYALLIDEINDVLNYTLANFQSSRSGGMALISKIDHVIDGIYARPDTPDCLFFDMNKLTDIDALMQKVS</sequence>
<gene>
    <name evidence="2" type="ORF">LCGC14_1102640</name>
</gene>
<name>A0A0F9M916_9ZZZZ</name>
<dbReference type="InterPro" id="IPR025991">
    <property type="entry name" value="Chemoreceptor_zinc-bind_dom"/>
</dbReference>
<dbReference type="Pfam" id="PF01584">
    <property type="entry name" value="CheW"/>
    <property type="match status" value="1"/>
</dbReference>
<comment type="caution">
    <text evidence="2">The sequence shown here is derived from an EMBL/GenBank/DDBJ whole genome shotgun (WGS) entry which is preliminary data.</text>
</comment>
<dbReference type="Pfam" id="PF13682">
    <property type="entry name" value="CZB"/>
    <property type="match status" value="1"/>
</dbReference>
<dbReference type="Gene3D" id="1.20.120.30">
    <property type="entry name" value="Aspartate receptor, ligand-binding domain"/>
    <property type="match status" value="1"/>
</dbReference>